<evidence type="ECO:0008006" key="3">
    <source>
        <dbReference type="Google" id="ProtNLM"/>
    </source>
</evidence>
<dbReference type="InterPro" id="IPR022698">
    <property type="entry name" value="OrsD"/>
</dbReference>
<gene>
    <name evidence="1" type="ORF">CSSPJE1EN2_LOCUS26507</name>
</gene>
<keyword evidence="2" id="KW-1185">Reference proteome</keyword>
<proteinExistence type="predicted"/>
<comment type="caution">
    <text evidence="1">The sequence shown here is derived from an EMBL/GenBank/DDBJ whole genome shotgun (WGS) entry which is preliminary data.</text>
</comment>
<reference evidence="1" key="1">
    <citation type="submission" date="2024-03" db="EMBL/GenBank/DDBJ databases">
        <authorList>
            <consortium name="ELIXIR-Norway"/>
            <consortium name="Elixir Norway"/>
        </authorList>
    </citation>
    <scope>NUCLEOTIDE SEQUENCE</scope>
</reference>
<evidence type="ECO:0000313" key="2">
    <source>
        <dbReference type="Proteomes" id="UP001497522"/>
    </source>
</evidence>
<protein>
    <recommendedName>
        <fullName evidence="3">C2H2-type domain-containing protein</fullName>
    </recommendedName>
</protein>
<sequence length="117" mass="13544">MSLVMDFALLFDEIEFTAFQDLRLERYTISPPLELLPVVTGITIVNGYRCKADGCVYYCTSKKTIANHCLANHFFIPVDASRQPCQMQRLFKKVGYSRILVSTTRIWSLQVRWWGSN</sequence>
<dbReference type="Pfam" id="PF12013">
    <property type="entry name" value="OrsD"/>
    <property type="match status" value="1"/>
</dbReference>
<organism evidence="1 2">
    <name type="scientific">Sphagnum jensenii</name>
    <dbReference type="NCBI Taxonomy" id="128206"/>
    <lineage>
        <taxon>Eukaryota</taxon>
        <taxon>Viridiplantae</taxon>
        <taxon>Streptophyta</taxon>
        <taxon>Embryophyta</taxon>
        <taxon>Bryophyta</taxon>
        <taxon>Sphagnophytina</taxon>
        <taxon>Sphagnopsida</taxon>
        <taxon>Sphagnales</taxon>
        <taxon>Sphagnaceae</taxon>
        <taxon>Sphagnum</taxon>
    </lineage>
</organism>
<evidence type="ECO:0000313" key="1">
    <source>
        <dbReference type="EMBL" id="CAK9856575.1"/>
    </source>
</evidence>
<dbReference type="Proteomes" id="UP001497522">
    <property type="component" value="Unassembled WGS sequence"/>
</dbReference>
<accession>A0ABP1A0N0</accession>
<dbReference type="EMBL" id="CAXHBF010000544">
    <property type="protein sequence ID" value="CAK9856575.1"/>
    <property type="molecule type" value="Genomic_DNA"/>
</dbReference>
<name>A0ABP1A0N0_9BRYO</name>